<name>A0ABU3Q0J2_9ACTN</name>
<dbReference type="InterPro" id="IPR036513">
    <property type="entry name" value="STAS_dom_sf"/>
</dbReference>
<dbReference type="CDD" id="cd16936">
    <property type="entry name" value="HATPase_RsbW-like"/>
    <property type="match status" value="1"/>
</dbReference>
<dbReference type="Gene3D" id="3.30.565.10">
    <property type="entry name" value="Histidine kinase-like ATPase, C-terminal domain"/>
    <property type="match status" value="1"/>
</dbReference>
<dbReference type="PANTHER" id="PTHR35526">
    <property type="entry name" value="ANTI-SIGMA-F FACTOR RSBW-RELATED"/>
    <property type="match status" value="1"/>
</dbReference>
<dbReference type="InterPro" id="IPR050267">
    <property type="entry name" value="Anti-sigma-factor_SerPK"/>
</dbReference>
<keyword evidence="5" id="KW-1185">Reference proteome</keyword>
<evidence type="ECO:0000259" key="3">
    <source>
        <dbReference type="PROSITE" id="PS50801"/>
    </source>
</evidence>
<sequence length="288" mass="30298">MIDPSFVARAEPGEVVLHGDLEAYDVEPLLAVLRRCSDDHRDDLVLDLAAVTYLPSPVLGALARLRVAASRGGWALTLVVRDGTVAQRALHVSGLPFETVTEAPGAPGETDAGSADRDADDVPAATAPADGGWRVVRPRAMVDVLSDESLAADWADVDLPHGPEAGPRARATLREVFGAMTGLAESSLQDVLIVAGELVINAVDHGRPGPLGTIRLSWLLNDGRVCLRVTDAGYDPGFADGLPGEAAPESVRGRGLFMVDAISEDWCVLSDPITETTHVAARLGRVRA</sequence>
<proteinExistence type="predicted"/>
<keyword evidence="4" id="KW-0067">ATP-binding</keyword>
<dbReference type="SUPFAM" id="SSF52091">
    <property type="entry name" value="SpoIIaa-like"/>
    <property type="match status" value="1"/>
</dbReference>
<dbReference type="PROSITE" id="PS50801">
    <property type="entry name" value="STAS"/>
    <property type="match status" value="1"/>
</dbReference>
<dbReference type="SUPFAM" id="SSF55874">
    <property type="entry name" value="ATPase domain of HSP90 chaperone/DNA topoisomerase II/histidine kinase"/>
    <property type="match status" value="1"/>
</dbReference>
<reference evidence="4 5" key="1">
    <citation type="submission" date="2023-08" db="EMBL/GenBank/DDBJ databases">
        <title>Nocardioides seae sp. nov., a bacterium isolated from a soil.</title>
        <authorList>
            <person name="Wang X."/>
        </authorList>
    </citation>
    <scope>NUCLEOTIDE SEQUENCE [LARGE SCALE GENOMIC DNA]</scope>
    <source>
        <strain evidence="4 5">YZH12</strain>
    </source>
</reference>
<dbReference type="Pfam" id="PF13581">
    <property type="entry name" value="HATPase_c_2"/>
    <property type="match status" value="1"/>
</dbReference>
<dbReference type="InterPro" id="IPR002645">
    <property type="entry name" value="STAS_dom"/>
</dbReference>
<keyword evidence="4" id="KW-0547">Nucleotide-binding</keyword>
<evidence type="ECO:0000313" key="4">
    <source>
        <dbReference type="EMBL" id="MDT9594961.1"/>
    </source>
</evidence>
<dbReference type="PANTHER" id="PTHR35526:SF3">
    <property type="entry name" value="ANTI-SIGMA-F FACTOR RSBW"/>
    <property type="match status" value="1"/>
</dbReference>
<gene>
    <name evidence="4" type="ORF">RDV89_17870</name>
</gene>
<keyword evidence="1" id="KW-0723">Serine/threonine-protein kinase</keyword>
<organism evidence="4 5">
    <name type="scientific">Nocardioides imazamoxiresistens</name>
    <dbReference type="NCBI Taxonomy" id="3231893"/>
    <lineage>
        <taxon>Bacteria</taxon>
        <taxon>Bacillati</taxon>
        <taxon>Actinomycetota</taxon>
        <taxon>Actinomycetes</taxon>
        <taxon>Propionibacteriales</taxon>
        <taxon>Nocardioidaceae</taxon>
        <taxon>Nocardioides</taxon>
    </lineage>
</organism>
<keyword evidence="1" id="KW-0418">Kinase</keyword>
<evidence type="ECO:0000256" key="2">
    <source>
        <dbReference type="SAM" id="MobiDB-lite"/>
    </source>
</evidence>
<keyword evidence="1" id="KW-0808">Transferase</keyword>
<dbReference type="RefSeq" id="WP_315735251.1">
    <property type="nucleotide sequence ID" value="NZ_JAVYII010000009.1"/>
</dbReference>
<dbReference type="Gene3D" id="3.30.750.24">
    <property type="entry name" value="STAS domain"/>
    <property type="match status" value="1"/>
</dbReference>
<dbReference type="CDD" id="cd07043">
    <property type="entry name" value="STAS_anti-anti-sigma_factors"/>
    <property type="match status" value="1"/>
</dbReference>
<feature type="region of interest" description="Disordered" evidence="2">
    <location>
        <begin position="99"/>
        <end position="129"/>
    </location>
</feature>
<evidence type="ECO:0000256" key="1">
    <source>
        <dbReference type="ARBA" id="ARBA00022527"/>
    </source>
</evidence>
<protein>
    <submittedName>
        <fullName evidence="4">ATP-binding protein</fullName>
    </submittedName>
</protein>
<accession>A0ABU3Q0J2</accession>
<dbReference type="Proteomes" id="UP001268542">
    <property type="component" value="Unassembled WGS sequence"/>
</dbReference>
<dbReference type="EMBL" id="JAVYII010000009">
    <property type="protein sequence ID" value="MDT9594961.1"/>
    <property type="molecule type" value="Genomic_DNA"/>
</dbReference>
<feature type="domain" description="STAS" evidence="3">
    <location>
        <begin position="15"/>
        <end position="95"/>
    </location>
</feature>
<dbReference type="InterPro" id="IPR036890">
    <property type="entry name" value="HATPase_C_sf"/>
</dbReference>
<dbReference type="InterPro" id="IPR003594">
    <property type="entry name" value="HATPase_dom"/>
</dbReference>
<dbReference type="Pfam" id="PF01740">
    <property type="entry name" value="STAS"/>
    <property type="match status" value="1"/>
</dbReference>
<evidence type="ECO:0000313" key="5">
    <source>
        <dbReference type="Proteomes" id="UP001268542"/>
    </source>
</evidence>
<dbReference type="GO" id="GO:0005524">
    <property type="term" value="F:ATP binding"/>
    <property type="evidence" value="ECO:0007669"/>
    <property type="project" value="UniProtKB-KW"/>
</dbReference>
<comment type="caution">
    <text evidence="4">The sequence shown here is derived from an EMBL/GenBank/DDBJ whole genome shotgun (WGS) entry which is preliminary data.</text>
</comment>